<accession>A0A7R9E103</accession>
<proteinExistence type="predicted"/>
<reference evidence="1" key="1">
    <citation type="submission" date="2020-11" db="EMBL/GenBank/DDBJ databases">
        <authorList>
            <person name="Tran Van P."/>
        </authorList>
    </citation>
    <scope>NUCLEOTIDE SEQUENCE</scope>
</reference>
<dbReference type="EMBL" id="OB792955">
    <property type="protein sequence ID" value="CAD7425453.1"/>
    <property type="molecule type" value="Genomic_DNA"/>
</dbReference>
<gene>
    <name evidence="1" type="ORF">TMSB3V08_LOCUS2362</name>
</gene>
<organism evidence="1">
    <name type="scientific">Timema monikensis</name>
    <dbReference type="NCBI Taxonomy" id="170555"/>
    <lineage>
        <taxon>Eukaryota</taxon>
        <taxon>Metazoa</taxon>
        <taxon>Ecdysozoa</taxon>
        <taxon>Arthropoda</taxon>
        <taxon>Hexapoda</taxon>
        <taxon>Insecta</taxon>
        <taxon>Pterygota</taxon>
        <taxon>Neoptera</taxon>
        <taxon>Polyneoptera</taxon>
        <taxon>Phasmatodea</taxon>
        <taxon>Timematodea</taxon>
        <taxon>Timematoidea</taxon>
        <taxon>Timematidae</taxon>
        <taxon>Timema</taxon>
    </lineage>
</organism>
<protein>
    <submittedName>
        <fullName evidence="1">Uncharacterized protein</fullName>
    </submittedName>
</protein>
<evidence type="ECO:0000313" key="1">
    <source>
        <dbReference type="EMBL" id="CAD7425453.1"/>
    </source>
</evidence>
<name>A0A7R9E103_9NEOP</name>
<sequence length="161" mass="18307">MVRCVTFMLEWIVGDGEIKLRARSLFSPVPRLTLQSSFSLFPITEGARRVATIFLFYPPPPPFSSKKEWGRSETQQRRGLQAACKARYIANVCFQRTGTPNNSSRLSCLKQPARNLVQTVGNVLRQHFLREPLPQYLDKNKACQSTKQPVHEVHSSSFGLQ</sequence>
<dbReference type="AlphaFoldDB" id="A0A7R9E103"/>